<reference evidence="2" key="1">
    <citation type="submission" date="2020-07" db="EMBL/GenBank/DDBJ databases">
        <authorList>
            <person name="Lin J."/>
        </authorList>
    </citation>
    <scope>NUCLEOTIDE SEQUENCE</scope>
</reference>
<dbReference type="SUPFAM" id="SSF48619">
    <property type="entry name" value="Phospholipase A2, PLA2"/>
    <property type="match status" value="1"/>
</dbReference>
<protein>
    <recommendedName>
        <fullName evidence="3">Phospholipase A2 domain-containing protein</fullName>
    </recommendedName>
</protein>
<accession>A0A6V7PRP1</accession>
<feature type="compositionally biased region" description="Pro residues" evidence="1">
    <location>
        <begin position="98"/>
        <end position="108"/>
    </location>
</feature>
<dbReference type="GO" id="GO:0050482">
    <property type="term" value="P:arachidonate secretion"/>
    <property type="evidence" value="ECO:0007669"/>
    <property type="project" value="InterPro"/>
</dbReference>
<dbReference type="AlphaFoldDB" id="A0A6V7PRP1"/>
<feature type="compositionally biased region" description="Pro residues" evidence="1">
    <location>
        <begin position="150"/>
        <end position="163"/>
    </location>
</feature>
<dbReference type="PANTHER" id="PTHR37246">
    <property type="entry name" value="OS07G0658000 PROTEIN"/>
    <property type="match status" value="1"/>
</dbReference>
<proteinExistence type="predicted"/>
<gene>
    <name evidence="2" type="ORF">CB5_LOCUS16682</name>
</gene>
<feature type="region of interest" description="Disordered" evidence="1">
    <location>
        <begin position="79"/>
        <end position="168"/>
    </location>
</feature>
<dbReference type="GO" id="GO:0004623">
    <property type="term" value="F:phospholipase A2 activity"/>
    <property type="evidence" value="ECO:0007669"/>
    <property type="project" value="InterPro"/>
</dbReference>
<evidence type="ECO:0000256" key="1">
    <source>
        <dbReference type="SAM" id="MobiDB-lite"/>
    </source>
</evidence>
<feature type="compositionally biased region" description="Basic and acidic residues" evidence="1">
    <location>
        <begin position="133"/>
        <end position="147"/>
    </location>
</feature>
<sequence>MLSEARSLPCFQLVFDVATFESSIGSVKLDLEYSKYSRSSLTEPIDDSKVATLKTSWKHGRLLPRIKILRCGTNPCGFPHSKPPLPRAATPLTSQAPPSQPNPNPNPATKPNFRSQPRSQSHHSPRSPPPVPARERDPRRILRHHDALPPIRPPPPSSAGKPPPARRRRLRGAALPALRREGAVARRPPGAPVAALPRYGHYCGPNWSSGKNGGSMLWDQRPIDWLDFCCYCHDIGYDTYDQAKLLKADLAFLECLEKPRMATKGGANAALLYRAMCIAGLRSILIPYRTHLVNLQSGPSFLEMFGNFISKLQLPGKIETANQKDRL</sequence>
<dbReference type="GO" id="GO:0006644">
    <property type="term" value="P:phospholipid metabolic process"/>
    <property type="evidence" value="ECO:0007669"/>
    <property type="project" value="InterPro"/>
</dbReference>
<name>A0A6V7PRP1_ANACO</name>
<evidence type="ECO:0008006" key="3">
    <source>
        <dbReference type="Google" id="ProtNLM"/>
    </source>
</evidence>
<dbReference type="EMBL" id="LR862151">
    <property type="protein sequence ID" value="CAD1833471.1"/>
    <property type="molecule type" value="Genomic_DNA"/>
</dbReference>
<dbReference type="Gene3D" id="1.20.90.10">
    <property type="entry name" value="Phospholipase A2 domain"/>
    <property type="match status" value="1"/>
</dbReference>
<organism evidence="2">
    <name type="scientific">Ananas comosus var. bracteatus</name>
    <name type="common">red pineapple</name>
    <dbReference type="NCBI Taxonomy" id="296719"/>
    <lineage>
        <taxon>Eukaryota</taxon>
        <taxon>Viridiplantae</taxon>
        <taxon>Streptophyta</taxon>
        <taxon>Embryophyta</taxon>
        <taxon>Tracheophyta</taxon>
        <taxon>Spermatophyta</taxon>
        <taxon>Magnoliopsida</taxon>
        <taxon>Liliopsida</taxon>
        <taxon>Poales</taxon>
        <taxon>Bromeliaceae</taxon>
        <taxon>Bromelioideae</taxon>
        <taxon>Ananas</taxon>
    </lineage>
</organism>
<dbReference type="PANTHER" id="PTHR37246:SF1">
    <property type="entry name" value="PHOSPHOLIPASE A2 FAMILY PROTEIN"/>
    <property type="match status" value="1"/>
</dbReference>
<dbReference type="InterPro" id="IPR036444">
    <property type="entry name" value="PLipase_A2_dom_sf"/>
</dbReference>
<evidence type="ECO:0000313" key="2">
    <source>
        <dbReference type="EMBL" id="CAD1833471.1"/>
    </source>
</evidence>